<feature type="chain" id="PRO_5008358687" description="Lipoprotein" evidence="1">
    <location>
        <begin position="20"/>
        <end position="159"/>
    </location>
</feature>
<dbReference type="EMBL" id="JTJM01000033">
    <property type="protein sequence ID" value="OBW91507.1"/>
    <property type="molecule type" value="Genomic_DNA"/>
</dbReference>
<protein>
    <recommendedName>
        <fullName evidence="4">Lipoprotein</fullName>
    </recommendedName>
</protein>
<evidence type="ECO:0000256" key="1">
    <source>
        <dbReference type="SAM" id="SignalP"/>
    </source>
</evidence>
<keyword evidence="3" id="KW-1185">Reference proteome</keyword>
<dbReference type="AlphaFoldDB" id="A0A1A7NMX9"/>
<reference evidence="2 3" key="1">
    <citation type="submission" date="2014-11" db="EMBL/GenBank/DDBJ databases">
        <title>Pan-genome of Gallibacterium spp.</title>
        <authorList>
            <person name="Kudirkiene E."/>
            <person name="Bojesen A.M."/>
        </authorList>
    </citation>
    <scope>NUCLEOTIDE SEQUENCE [LARGE SCALE GENOMIC DNA]</scope>
    <source>
        <strain evidence="2 3">F151</strain>
    </source>
</reference>
<dbReference type="PROSITE" id="PS51257">
    <property type="entry name" value="PROKAR_LIPOPROTEIN"/>
    <property type="match status" value="1"/>
</dbReference>
<proteinExistence type="predicted"/>
<dbReference type="Proteomes" id="UP000243558">
    <property type="component" value="Unassembled WGS sequence"/>
</dbReference>
<gene>
    <name evidence="2" type="ORF">QV01_07360</name>
</gene>
<name>A0A1A7NMX9_9PAST</name>
<evidence type="ECO:0000313" key="3">
    <source>
        <dbReference type="Proteomes" id="UP000243558"/>
    </source>
</evidence>
<evidence type="ECO:0000313" key="2">
    <source>
        <dbReference type="EMBL" id="OBW91507.1"/>
    </source>
</evidence>
<dbReference type="RefSeq" id="WP_065239521.1">
    <property type="nucleotide sequence ID" value="NZ_JTJM01000033.1"/>
</dbReference>
<accession>A0A1A7NMX9</accession>
<feature type="signal peptide" evidence="1">
    <location>
        <begin position="1"/>
        <end position="19"/>
    </location>
</feature>
<keyword evidence="1" id="KW-0732">Signal</keyword>
<organism evidence="2 3">
    <name type="scientific">Gallibacterium genomosp. 3</name>
    <dbReference type="NCBI Taxonomy" id="505345"/>
    <lineage>
        <taxon>Bacteria</taxon>
        <taxon>Pseudomonadati</taxon>
        <taxon>Pseudomonadota</taxon>
        <taxon>Gammaproteobacteria</taxon>
        <taxon>Pasteurellales</taxon>
        <taxon>Pasteurellaceae</taxon>
        <taxon>Gallibacterium</taxon>
    </lineage>
</organism>
<evidence type="ECO:0008006" key="4">
    <source>
        <dbReference type="Google" id="ProtNLM"/>
    </source>
</evidence>
<sequence>MKLIYLSSILLLTSCSSLYQTQYQDYQGENYAIVKVSRSSSAWLTTLKKQGNCLKKEKGYLLHETSLFDIFKSDESLSKKVEGSPKTVLDKYNREYKIEADKYTVILTMNGVGDVLETAKFIPEKHHIYKIGHFSVDKDESYDETTKKVGRTWDIPYCD</sequence>
<comment type="caution">
    <text evidence="2">The sequence shown here is derived from an EMBL/GenBank/DDBJ whole genome shotgun (WGS) entry which is preliminary data.</text>
</comment>